<evidence type="ECO:0000313" key="1">
    <source>
        <dbReference type="EMBL" id="EOA93551.1"/>
    </source>
</evidence>
<reference evidence="2" key="1">
    <citation type="journal article" date="2013" name="Nat. Genet.">
        <title>The duck genome and transcriptome provide insight into an avian influenza virus reservoir species.</title>
        <authorList>
            <person name="Huang Y."/>
            <person name="Li Y."/>
            <person name="Burt D.W."/>
            <person name="Chen H."/>
            <person name="Zhang Y."/>
            <person name="Qian W."/>
            <person name="Kim H."/>
            <person name="Gan S."/>
            <person name="Zhao Y."/>
            <person name="Li J."/>
            <person name="Yi K."/>
            <person name="Feng H."/>
            <person name="Zhu P."/>
            <person name="Li B."/>
            <person name="Liu Q."/>
            <person name="Fairley S."/>
            <person name="Magor K.E."/>
            <person name="Du Z."/>
            <person name="Hu X."/>
            <person name="Goodman L."/>
            <person name="Tafer H."/>
            <person name="Vignal A."/>
            <person name="Lee T."/>
            <person name="Kim K.W."/>
            <person name="Sheng Z."/>
            <person name="An Y."/>
            <person name="Searle S."/>
            <person name="Herrero J."/>
            <person name="Groenen M.A."/>
            <person name="Crooijmans R.P."/>
            <person name="Faraut T."/>
            <person name="Cai Q."/>
            <person name="Webster R.G."/>
            <person name="Aldridge J.R."/>
            <person name="Warren W.C."/>
            <person name="Bartschat S."/>
            <person name="Kehr S."/>
            <person name="Marz M."/>
            <person name="Stadler P.F."/>
            <person name="Smith J."/>
            <person name="Kraus R.H."/>
            <person name="Zhao Y."/>
            <person name="Ren L."/>
            <person name="Fei J."/>
            <person name="Morisson M."/>
            <person name="Kaiser P."/>
            <person name="Griffin D.K."/>
            <person name="Rao M."/>
            <person name="Pitel F."/>
            <person name="Wang J."/>
            <person name="Li N."/>
        </authorList>
    </citation>
    <scope>NUCLEOTIDE SEQUENCE [LARGE SCALE GENOMIC DNA]</scope>
</reference>
<sequence length="65" mass="6372">LEVGVDIKVHGSQEPPIDGEVRGALVSAISVEAEGAVAIAGHAVGAAAAQAIWGRAGCFSSAHLP</sequence>
<evidence type="ECO:0000313" key="2">
    <source>
        <dbReference type="Proteomes" id="UP000296049"/>
    </source>
</evidence>
<keyword evidence="2" id="KW-1185">Reference proteome</keyword>
<gene>
    <name evidence="1" type="ORF">Anapl_07527</name>
</gene>
<accession>R0J9B8</accession>
<dbReference type="Proteomes" id="UP000296049">
    <property type="component" value="Unassembled WGS sequence"/>
</dbReference>
<name>R0J9B8_ANAPL</name>
<feature type="non-terminal residue" evidence="1">
    <location>
        <position position="1"/>
    </location>
</feature>
<dbReference type="AlphaFoldDB" id="R0J9B8"/>
<feature type="non-terminal residue" evidence="1">
    <location>
        <position position="65"/>
    </location>
</feature>
<dbReference type="EMBL" id="KB746064">
    <property type="protein sequence ID" value="EOA93551.1"/>
    <property type="molecule type" value="Genomic_DNA"/>
</dbReference>
<organism evidence="1 2">
    <name type="scientific">Anas platyrhynchos</name>
    <name type="common">Mallard</name>
    <name type="synonym">Anas boschas</name>
    <dbReference type="NCBI Taxonomy" id="8839"/>
    <lineage>
        <taxon>Eukaryota</taxon>
        <taxon>Metazoa</taxon>
        <taxon>Chordata</taxon>
        <taxon>Craniata</taxon>
        <taxon>Vertebrata</taxon>
        <taxon>Euteleostomi</taxon>
        <taxon>Archelosauria</taxon>
        <taxon>Archosauria</taxon>
        <taxon>Dinosauria</taxon>
        <taxon>Saurischia</taxon>
        <taxon>Theropoda</taxon>
        <taxon>Coelurosauria</taxon>
        <taxon>Aves</taxon>
        <taxon>Neognathae</taxon>
        <taxon>Galloanserae</taxon>
        <taxon>Anseriformes</taxon>
        <taxon>Anatidae</taxon>
        <taxon>Anatinae</taxon>
        <taxon>Anas</taxon>
    </lineage>
</organism>
<proteinExistence type="predicted"/>
<protein>
    <submittedName>
        <fullName evidence="1">Uncharacterized protein</fullName>
    </submittedName>
</protein>